<evidence type="ECO:0000256" key="8">
    <source>
        <dbReference type="ARBA" id="ARBA00022833"/>
    </source>
</evidence>
<keyword evidence="1 12" id="KW-0240">DNA-directed RNA polymerase</keyword>
<dbReference type="EC" id="2.7.7.101" evidence="12"/>
<evidence type="ECO:0000259" key="15">
    <source>
        <dbReference type="PROSITE" id="PS50880"/>
    </source>
</evidence>
<dbReference type="GO" id="GO:0003899">
    <property type="term" value="F:DNA-directed RNA polymerase activity"/>
    <property type="evidence" value="ECO:0007669"/>
    <property type="project" value="UniProtKB-UniRule"/>
</dbReference>
<evidence type="ECO:0000256" key="12">
    <source>
        <dbReference type="HAMAP-Rule" id="MF_00974"/>
    </source>
</evidence>
<dbReference type="GO" id="GO:0008270">
    <property type="term" value="F:zinc ion binding"/>
    <property type="evidence" value="ECO:0007669"/>
    <property type="project" value="UniProtKB-UniRule"/>
</dbReference>
<keyword evidence="2 12" id="KW-0639">Primosome</keyword>
<evidence type="ECO:0000256" key="10">
    <source>
        <dbReference type="ARBA" id="ARBA00023125"/>
    </source>
</evidence>
<dbReference type="GO" id="GO:0003677">
    <property type="term" value="F:DNA binding"/>
    <property type="evidence" value="ECO:0007669"/>
    <property type="project" value="UniProtKB-KW"/>
</dbReference>
<dbReference type="Gene3D" id="3.40.1360.10">
    <property type="match status" value="1"/>
</dbReference>
<dbReference type="RefSeq" id="WP_119571994.1">
    <property type="nucleotide sequence ID" value="NZ_LR215032.1"/>
</dbReference>
<comment type="subunit">
    <text evidence="12">Monomer. Interacts with DnaB.</text>
</comment>
<dbReference type="AlphaFoldDB" id="A0A449B0C7"/>
<dbReference type="InterPro" id="IPR050219">
    <property type="entry name" value="DnaG_primase"/>
</dbReference>
<dbReference type="Pfam" id="PF08275">
    <property type="entry name" value="DNAG_N"/>
    <property type="match status" value="1"/>
</dbReference>
<gene>
    <name evidence="12 16" type="primary">dnaG</name>
    <name evidence="16" type="ORF">NCTC10186_00665</name>
</gene>
<evidence type="ECO:0000256" key="2">
    <source>
        <dbReference type="ARBA" id="ARBA00022515"/>
    </source>
</evidence>
<dbReference type="HAMAP" id="MF_00974">
    <property type="entry name" value="DNA_primase_DnaG"/>
    <property type="match status" value="1"/>
</dbReference>
<dbReference type="InterPro" id="IPR037068">
    <property type="entry name" value="DNA_primase_core_N_sf"/>
</dbReference>
<evidence type="ECO:0000256" key="4">
    <source>
        <dbReference type="ARBA" id="ARBA00022695"/>
    </source>
</evidence>
<dbReference type="Pfam" id="PF13662">
    <property type="entry name" value="Toprim_4"/>
    <property type="match status" value="1"/>
</dbReference>
<feature type="zinc finger region" description="CHC2-type" evidence="12 14">
    <location>
        <begin position="40"/>
        <end position="64"/>
    </location>
</feature>
<evidence type="ECO:0000256" key="5">
    <source>
        <dbReference type="ARBA" id="ARBA00022705"/>
    </source>
</evidence>
<name>A0A449B0C7_9BACT</name>
<dbReference type="KEGG" id="mgal:NCTC10186_00665"/>
<dbReference type="Gene3D" id="3.90.980.10">
    <property type="entry name" value="DNA primase, catalytic core, N-terminal domain"/>
    <property type="match status" value="1"/>
</dbReference>
<dbReference type="InterPro" id="IPR013264">
    <property type="entry name" value="DNAG_N"/>
</dbReference>
<dbReference type="SMART" id="SM00493">
    <property type="entry name" value="TOPRIM"/>
    <property type="match status" value="1"/>
</dbReference>
<dbReference type="InterPro" id="IPR006171">
    <property type="entry name" value="TOPRIM_dom"/>
</dbReference>
<evidence type="ECO:0000313" key="16">
    <source>
        <dbReference type="EMBL" id="VEU73177.1"/>
    </source>
</evidence>
<sequence length="660" mass="76493">MTKFIPKEIIDEIKNNINIVDLISESIPLNKKGNNYLGLCPFHQDTKPSFTVSESKGIYKCFACGESGDSIKFLTKYKGISYIDALEVLAQKIGLNFDFQAIKKTRVIQRNEQDEATLWILDTTNNFYKSRVILSKEALSYLKTRKLDEIVIRDKFDIGFASQNEIVDYFKKINVSQEQLVQAGLLNSEFNHIFWNRITFAIRNEFGEVVGFSARALNQTSSAKYINSPETHLFKKSHLLYNYQNAKEAINSKKQIIIVEGFMDVIALYRAGIENVVAIMGTALTKDHLKLIKNHEVIMFLDGDNAGINATIKSIKTLLASRNTVNVVINNLGKDPDEILNHFGKEKLINLLHENQKSAPDFAYDFIVKKHNLDQKIDFNNINAAASELINLFSDANEDIRNYINAKFEHKFNTKLTFKSTNFNLENNLWNNFTQGPEPLAAPSDYSNNSRKNHFNRQDKKEQLKLELFSPKNGIGLRSRFLIYLLHFRPIFDFFVENADNKEANVIPAIFTNDFLNIYTDLKNSYEKTILSHLEEKIQDTFLQQIEKIVYNELSKSNFPKMLYKEDDEREKFIKDTAHSFVIEEREKIKKILIEYEEKKANNEEFIFHLNLEPLFRVIKQELQERVNLLYDKGQENQEIIQSLIKICKKGISIDNEKSK</sequence>
<dbReference type="GO" id="GO:1990077">
    <property type="term" value="C:primosome complex"/>
    <property type="evidence" value="ECO:0007669"/>
    <property type="project" value="UniProtKB-KW"/>
</dbReference>
<dbReference type="PANTHER" id="PTHR30313">
    <property type="entry name" value="DNA PRIMASE"/>
    <property type="match status" value="1"/>
</dbReference>
<keyword evidence="11 12" id="KW-0804">Transcription</keyword>
<dbReference type="InterPro" id="IPR030846">
    <property type="entry name" value="DnaG_bac"/>
</dbReference>
<evidence type="ECO:0000256" key="3">
    <source>
        <dbReference type="ARBA" id="ARBA00022679"/>
    </source>
</evidence>
<keyword evidence="6 12" id="KW-0479">Metal-binding</keyword>
<evidence type="ECO:0000256" key="6">
    <source>
        <dbReference type="ARBA" id="ARBA00022723"/>
    </source>
</evidence>
<dbReference type="PROSITE" id="PS50880">
    <property type="entry name" value="TOPRIM"/>
    <property type="match status" value="1"/>
</dbReference>
<dbReference type="SUPFAM" id="SSF56731">
    <property type="entry name" value="DNA primase core"/>
    <property type="match status" value="1"/>
</dbReference>
<comment type="similarity">
    <text evidence="12 13">Belongs to the DnaG primase family.</text>
</comment>
<comment type="catalytic activity">
    <reaction evidence="12">
        <text>ssDNA + n NTP = ssDNA/pppN(pN)n-1 hybrid + (n-1) diphosphate.</text>
        <dbReference type="EC" id="2.7.7.101"/>
    </reaction>
</comment>
<dbReference type="InterPro" id="IPR034151">
    <property type="entry name" value="TOPRIM_DnaG_bac"/>
</dbReference>
<dbReference type="InterPro" id="IPR006295">
    <property type="entry name" value="DNA_primase_DnaG"/>
</dbReference>
<dbReference type="SUPFAM" id="SSF57783">
    <property type="entry name" value="Zinc beta-ribbon"/>
    <property type="match status" value="1"/>
</dbReference>
<evidence type="ECO:0000256" key="11">
    <source>
        <dbReference type="ARBA" id="ARBA00023163"/>
    </source>
</evidence>
<dbReference type="SMART" id="SM00400">
    <property type="entry name" value="ZnF_CHCC"/>
    <property type="match status" value="1"/>
</dbReference>
<keyword evidence="5 12" id="KW-0235">DNA replication</keyword>
<comment type="function">
    <text evidence="12 13">RNA polymerase that catalyzes the synthesis of short RNA molecules used as primers for DNA polymerase during DNA replication.</text>
</comment>
<evidence type="ECO:0000256" key="7">
    <source>
        <dbReference type="ARBA" id="ARBA00022771"/>
    </source>
</evidence>
<dbReference type="Proteomes" id="UP000289862">
    <property type="component" value="Plasmid 2"/>
</dbReference>
<reference evidence="16 17" key="1">
    <citation type="submission" date="2019-01" db="EMBL/GenBank/DDBJ databases">
        <authorList>
            <consortium name="Pathogen Informatics"/>
        </authorList>
    </citation>
    <scope>NUCLEOTIDE SEQUENCE [LARGE SCALE GENOMIC DNA]</scope>
    <source>
        <strain evidence="16 17">NCTC10186</strain>
        <plasmid evidence="17">2</plasmid>
    </source>
</reference>
<geneLocation type="plasmid" evidence="16 17">
    <name>2</name>
</geneLocation>
<keyword evidence="7 12" id="KW-0863">Zinc-finger</keyword>
<dbReference type="NCBIfam" id="TIGR01391">
    <property type="entry name" value="dnaG"/>
    <property type="match status" value="1"/>
</dbReference>
<dbReference type="OrthoDB" id="9803773at2"/>
<dbReference type="InterPro" id="IPR036977">
    <property type="entry name" value="DNA_primase_Znf_CHC2"/>
</dbReference>
<comment type="cofactor">
    <cofactor evidence="12 13 14">
        <name>Zn(2+)</name>
        <dbReference type="ChEBI" id="CHEBI:29105"/>
    </cofactor>
    <text evidence="12 13 14">Binds 1 zinc ion per monomer.</text>
</comment>
<proteinExistence type="inferred from homology"/>
<evidence type="ECO:0000256" key="1">
    <source>
        <dbReference type="ARBA" id="ARBA00022478"/>
    </source>
</evidence>
<organism evidence="16 17">
    <name type="scientific">Mycoplasmopsis gallopavonis</name>
    <dbReference type="NCBI Taxonomy" id="76629"/>
    <lineage>
        <taxon>Bacteria</taxon>
        <taxon>Bacillati</taxon>
        <taxon>Mycoplasmatota</taxon>
        <taxon>Mycoplasmoidales</taxon>
        <taxon>Metamycoplasmataceae</taxon>
        <taxon>Mycoplasmopsis</taxon>
    </lineage>
</organism>
<dbReference type="GO" id="GO:0005737">
    <property type="term" value="C:cytoplasm"/>
    <property type="evidence" value="ECO:0007669"/>
    <property type="project" value="TreeGrafter"/>
</dbReference>
<evidence type="ECO:0000313" key="17">
    <source>
        <dbReference type="Proteomes" id="UP000289862"/>
    </source>
</evidence>
<accession>A0A449B0C7</accession>
<keyword evidence="9" id="KW-0460">Magnesium</keyword>
<dbReference type="PANTHER" id="PTHR30313:SF2">
    <property type="entry name" value="DNA PRIMASE"/>
    <property type="match status" value="1"/>
</dbReference>
<keyword evidence="17" id="KW-1185">Reference proteome</keyword>
<dbReference type="CDD" id="cd03364">
    <property type="entry name" value="TOPRIM_DnaG_primases"/>
    <property type="match status" value="1"/>
</dbReference>
<dbReference type="PIRSF" id="PIRSF002811">
    <property type="entry name" value="DnaG"/>
    <property type="match status" value="1"/>
</dbReference>
<dbReference type="InterPro" id="IPR002694">
    <property type="entry name" value="Znf_CHC2"/>
</dbReference>
<evidence type="ECO:0000256" key="13">
    <source>
        <dbReference type="PIRNR" id="PIRNR002811"/>
    </source>
</evidence>
<evidence type="ECO:0000256" key="14">
    <source>
        <dbReference type="PIRSR" id="PIRSR002811-1"/>
    </source>
</evidence>
<feature type="domain" description="Toprim" evidence="15">
    <location>
        <begin position="254"/>
        <end position="333"/>
    </location>
</feature>
<keyword evidence="4 12" id="KW-0548">Nucleotidyltransferase</keyword>
<keyword evidence="16" id="KW-0614">Plasmid</keyword>
<keyword evidence="8 12" id="KW-0862">Zinc</keyword>
<protein>
    <recommendedName>
        <fullName evidence="12 13">DNA primase</fullName>
        <ecNumber evidence="12">2.7.7.101</ecNumber>
    </recommendedName>
</protein>
<dbReference type="Gene3D" id="3.90.580.10">
    <property type="entry name" value="Zinc finger, CHC2-type domain"/>
    <property type="match status" value="1"/>
</dbReference>
<keyword evidence="10 12" id="KW-0238">DNA-binding</keyword>
<dbReference type="Pfam" id="PF01807">
    <property type="entry name" value="Zn_ribbon_DnaG"/>
    <property type="match status" value="1"/>
</dbReference>
<comment type="domain">
    <text evidence="12">Contains an N-terminal zinc-binding domain, a central core domain that contains the primase activity, and a C-terminal DnaB-binding domain.</text>
</comment>
<evidence type="ECO:0000256" key="9">
    <source>
        <dbReference type="ARBA" id="ARBA00022842"/>
    </source>
</evidence>
<keyword evidence="3 12" id="KW-0808">Transferase</keyword>
<dbReference type="FunFam" id="3.90.580.10:FF:000001">
    <property type="entry name" value="DNA primase"/>
    <property type="match status" value="1"/>
</dbReference>
<dbReference type="GO" id="GO:0000428">
    <property type="term" value="C:DNA-directed RNA polymerase complex"/>
    <property type="evidence" value="ECO:0007669"/>
    <property type="project" value="UniProtKB-KW"/>
</dbReference>
<dbReference type="EMBL" id="LR215032">
    <property type="protein sequence ID" value="VEU73177.1"/>
    <property type="molecule type" value="Genomic_DNA"/>
</dbReference>
<dbReference type="GO" id="GO:0006269">
    <property type="term" value="P:DNA replication, synthesis of primer"/>
    <property type="evidence" value="ECO:0007669"/>
    <property type="project" value="UniProtKB-UniRule"/>
</dbReference>